<keyword evidence="2" id="KW-1185">Reference proteome</keyword>
<evidence type="ECO:0000313" key="1">
    <source>
        <dbReference type="EMBL" id="CAE7228095.1"/>
    </source>
</evidence>
<proteinExistence type="predicted"/>
<comment type="caution">
    <text evidence="1">The sequence shown here is derived from an EMBL/GenBank/DDBJ whole genome shotgun (WGS) entry which is preliminary data.</text>
</comment>
<gene>
    <name evidence="1" type="ORF">SNEC2469_LOCUS3353</name>
</gene>
<name>A0A812KIZ2_9DINO</name>
<protein>
    <submittedName>
        <fullName evidence="1">Uncharacterized protein</fullName>
    </submittedName>
</protein>
<dbReference type="AlphaFoldDB" id="A0A812KIZ2"/>
<dbReference type="EMBL" id="CAJNJA010007720">
    <property type="protein sequence ID" value="CAE7228095.1"/>
    <property type="molecule type" value="Genomic_DNA"/>
</dbReference>
<organism evidence="1 2">
    <name type="scientific">Symbiodinium necroappetens</name>
    <dbReference type="NCBI Taxonomy" id="1628268"/>
    <lineage>
        <taxon>Eukaryota</taxon>
        <taxon>Sar</taxon>
        <taxon>Alveolata</taxon>
        <taxon>Dinophyceae</taxon>
        <taxon>Suessiales</taxon>
        <taxon>Symbiodiniaceae</taxon>
        <taxon>Symbiodinium</taxon>
    </lineage>
</organism>
<sequence length="391" mass="42054">MYESSVGDGYTIAGTLASVNRVLSMMQFTPPADSPSSGSLSITVHQTPSSAELEVHDPDMLQMNAALAEKHLNVEIEPLTKSEYPCFIGGPAATFVNPGEDARNLGVTVRPEFSASTKVANEVAETLYEFRVSVRFGLIGLDVNKYPAARICPPFYPDVGGCKQDEVDAWVIYGTIEQAALTMESIVYTPPVGYAGQDLMRVTGSCSEVTLEVALNIVKGFSPPRIRCCDGVVLEVERALEPSAVPPCHMERNEYGEIPAVAQVMLSTDIGQLAFWPVAGLYFDHSLDVMPMHNVSSQIVASGPGGTLQQGLATKLALLFVPETETRTAGQLTVEVLDARSGLKSTSTCPIHVSTERKESLPQLQLDMPTPNATYLLSGHTSRSKCPAQMI</sequence>
<accession>A0A812KIZ2</accession>
<dbReference type="OrthoDB" id="444875at2759"/>
<reference evidence="1" key="1">
    <citation type="submission" date="2021-02" db="EMBL/GenBank/DDBJ databases">
        <authorList>
            <person name="Dougan E. K."/>
            <person name="Rhodes N."/>
            <person name="Thang M."/>
            <person name="Chan C."/>
        </authorList>
    </citation>
    <scope>NUCLEOTIDE SEQUENCE</scope>
</reference>
<evidence type="ECO:0000313" key="2">
    <source>
        <dbReference type="Proteomes" id="UP000601435"/>
    </source>
</evidence>
<dbReference type="Proteomes" id="UP000601435">
    <property type="component" value="Unassembled WGS sequence"/>
</dbReference>